<evidence type="ECO:0000256" key="6">
    <source>
        <dbReference type="ARBA" id="ARBA00022777"/>
    </source>
</evidence>
<dbReference type="PRINTS" id="PR00344">
    <property type="entry name" value="BCTRLSENSOR"/>
</dbReference>
<evidence type="ECO:0000259" key="9">
    <source>
        <dbReference type="PROSITE" id="PS50112"/>
    </source>
</evidence>
<keyword evidence="7" id="KW-0812">Transmembrane</keyword>
<sequence length="482" mass="52850">MDSEHQPASGPTIQRIPLQRSKKRLGFESRLRVLFWIFGAPGLVLCWWLLYANAVDGIVTVILLTFYLLLWAFLTSIAMEQITRPLQTLTNVVAALREDDYSFRARGARREDAIGDLAIEINALANMLQSQRAGALEAIALVERVVDSMHSPVMAFDPEGRLKLLNTAAEHVFGLKIRTALGHTARELGLERFAGAADEDLLTMDTGAQPGRWMVKRTGFRLHGIPHQLLVLADVSSALREEERLAWKRLIRVLGHEINNSLTPIKSIAASLRGQLRPGISATDLEDFDRGLEIIENRSESLNRFLQAYRQLMGLPAPRLAPVEINSLILRVAKLETRLRVRVIDGEECVIQADADQLQQALINLVRNATEAALGPDAENATSASVSITWRRVDDEVTISILDNGPGLSNASNLFVPFYTTKPTGTGIGLVLAQQIAEGHAGAVRLANRTDGVTGCVAEVRLPAGTAERSFPQMAVNSANKS</sequence>
<dbReference type="PANTHER" id="PTHR43065">
    <property type="entry name" value="SENSOR HISTIDINE KINASE"/>
    <property type="match status" value="1"/>
</dbReference>
<dbReference type="Gene3D" id="3.30.565.10">
    <property type="entry name" value="Histidine kinase-like ATPase, C-terminal domain"/>
    <property type="match status" value="1"/>
</dbReference>
<dbReference type="RefSeq" id="WP_147648184.1">
    <property type="nucleotide sequence ID" value="NZ_CP042806.1"/>
</dbReference>
<dbReference type="InterPro" id="IPR005467">
    <property type="entry name" value="His_kinase_dom"/>
</dbReference>
<evidence type="ECO:0000259" key="10">
    <source>
        <dbReference type="PROSITE" id="PS50885"/>
    </source>
</evidence>
<dbReference type="Pfam" id="PF02518">
    <property type="entry name" value="HATPase_c"/>
    <property type="match status" value="1"/>
</dbReference>
<dbReference type="InterPro" id="IPR000014">
    <property type="entry name" value="PAS"/>
</dbReference>
<dbReference type="PANTHER" id="PTHR43065:SF51">
    <property type="entry name" value="HISTIDINE KINASE"/>
    <property type="match status" value="1"/>
</dbReference>
<keyword evidence="7" id="KW-0472">Membrane</keyword>
<evidence type="ECO:0000256" key="1">
    <source>
        <dbReference type="ARBA" id="ARBA00000085"/>
    </source>
</evidence>
<comment type="subcellular location">
    <subcellularLocation>
        <location evidence="2">Membrane</location>
    </subcellularLocation>
</comment>
<feature type="transmembrane region" description="Helical" evidence="7">
    <location>
        <begin position="33"/>
        <end position="51"/>
    </location>
</feature>
<dbReference type="InterPro" id="IPR035965">
    <property type="entry name" value="PAS-like_dom_sf"/>
</dbReference>
<dbReference type="PROSITE" id="PS50109">
    <property type="entry name" value="HIS_KIN"/>
    <property type="match status" value="1"/>
</dbReference>
<dbReference type="GO" id="GO:0004673">
    <property type="term" value="F:protein histidine kinase activity"/>
    <property type="evidence" value="ECO:0007669"/>
    <property type="project" value="UniProtKB-EC"/>
</dbReference>
<feature type="domain" description="Histidine kinase" evidence="8">
    <location>
        <begin position="253"/>
        <end position="466"/>
    </location>
</feature>
<evidence type="ECO:0000313" key="12">
    <source>
        <dbReference type="Proteomes" id="UP000321820"/>
    </source>
</evidence>
<keyword evidence="4" id="KW-0597">Phosphoprotein</keyword>
<gene>
    <name evidence="11" type="ORF">FTW19_13835</name>
</gene>
<dbReference type="EMBL" id="CP042806">
    <property type="protein sequence ID" value="QEE28986.1"/>
    <property type="molecule type" value="Genomic_DNA"/>
</dbReference>
<dbReference type="PROSITE" id="PS50112">
    <property type="entry name" value="PAS"/>
    <property type="match status" value="1"/>
</dbReference>
<name>A0A5B9EG07_9BACT</name>
<dbReference type="InterPro" id="IPR003594">
    <property type="entry name" value="HATPase_dom"/>
</dbReference>
<protein>
    <recommendedName>
        <fullName evidence="3">histidine kinase</fullName>
        <ecNumber evidence="3">2.7.13.3</ecNumber>
    </recommendedName>
</protein>
<proteinExistence type="predicted"/>
<dbReference type="KEGG" id="talb:FTW19_13835"/>
<dbReference type="Gene3D" id="6.10.340.10">
    <property type="match status" value="1"/>
</dbReference>
<dbReference type="InterPro" id="IPR004358">
    <property type="entry name" value="Sig_transdc_His_kin-like_C"/>
</dbReference>
<dbReference type="GO" id="GO:0007165">
    <property type="term" value="P:signal transduction"/>
    <property type="evidence" value="ECO:0007669"/>
    <property type="project" value="InterPro"/>
</dbReference>
<keyword evidence="12" id="KW-1185">Reference proteome</keyword>
<dbReference type="EC" id="2.7.13.3" evidence="3"/>
<dbReference type="Proteomes" id="UP000321820">
    <property type="component" value="Chromosome"/>
</dbReference>
<evidence type="ECO:0000313" key="11">
    <source>
        <dbReference type="EMBL" id="QEE28986.1"/>
    </source>
</evidence>
<dbReference type="SUPFAM" id="SSF158472">
    <property type="entry name" value="HAMP domain-like"/>
    <property type="match status" value="1"/>
</dbReference>
<dbReference type="SUPFAM" id="SSF55874">
    <property type="entry name" value="ATPase domain of HSP90 chaperone/DNA topoisomerase II/histidine kinase"/>
    <property type="match status" value="1"/>
</dbReference>
<dbReference type="SUPFAM" id="SSF55785">
    <property type="entry name" value="PYP-like sensor domain (PAS domain)"/>
    <property type="match status" value="1"/>
</dbReference>
<dbReference type="InterPro" id="IPR003660">
    <property type="entry name" value="HAMP_dom"/>
</dbReference>
<dbReference type="PROSITE" id="PS50885">
    <property type="entry name" value="HAMP"/>
    <property type="match status" value="1"/>
</dbReference>
<evidence type="ECO:0000256" key="5">
    <source>
        <dbReference type="ARBA" id="ARBA00022679"/>
    </source>
</evidence>
<comment type="catalytic activity">
    <reaction evidence="1">
        <text>ATP + protein L-histidine = ADP + protein N-phospho-L-histidine.</text>
        <dbReference type="EC" id="2.7.13.3"/>
    </reaction>
</comment>
<feature type="domain" description="PAS" evidence="9">
    <location>
        <begin position="138"/>
        <end position="184"/>
    </location>
</feature>
<feature type="transmembrane region" description="Helical" evidence="7">
    <location>
        <begin position="57"/>
        <end position="79"/>
    </location>
</feature>
<dbReference type="GO" id="GO:0016020">
    <property type="term" value="C:membrane"/>
    <property type="evidence" value="ECO:0007669"/>
    <property type="project" value="UniProtKB-SubCell"/>
</dbReference>
<dbReference type="Pfam" id="PF13188">
    <property type="entry name" value="PAS_8"/>
    <property type="match status" value="1"/>
</dbReference>
<reference evidence="11 12" key="1">
    <citation type="submission" date="2019-08" db="EMBL/GenBank/DDBJ databases">
        <title>Complete genome sequence of Terriglobus albidus strain ORNL.</title>
        <authorList>
            <person name="Podar M."/>
        </authorList>
    </citation>
    <scope>NUCLEOTIDE SEQUENCE [LARGE SCALE GENOMIC DNA]</scope>
    <source>
        <strain evidence="11 12">ORNL</strain>
    </source>
</reference>
<dbReference type="InterPro" id="IPR036890">
    <property type="entry name" value="HATPase_C_sf"/>
</dbReference>
<organism evidence="11 12">
    <name type="scientific">Terriglobus albidus</name>
    <dbReference type="NCBI Taxonomy" id="1592106"/>
    <lineage>
        <taxon>Bacteria</taxon>
        <taxon>Pseudomonadati</taxon>
        <taxon>Acidobacteriota</taxon>
        <taxon>Terriglobia</taxon>
        <taxon>Terriglobales</taxon>
        <taxon>Acidobacteriaceae</taxon>
        <taxon>Terriglobus</taxon>
    </lineage>
</organism>
<evidence type="ECO:0000259" key="8">
    <source>
        <dbReference type="PROSITE" id="PS50109"/>
    </source>
</evidence>
<dbReference type="Gene3D" id="3.30.450.20">
    <property type="entry name" value="PAS domain"/>
    <property type="match status" value="1"/>
</dbReference>
<dbReference type="OrthoDB" id="9815750at2"/>
<evidence type="ECO:0000256" key="4">
    <source>
        <dbReference type="ARBA" id="ARBA00022553"/>
    </source>
</evidence>
<keyword evidence="6" id="KW-0418">Kinase</keyword>
<evidence type="ECO:0000256" key="2">
    <source>
        <dbReference type="ARBA" id="ARBA00004370"/>
    </source>
</evidence>
<keyword evidence="5" id="KW-0808">Transferase</keyword>
<dbReference type="SMART" id="SM00304">
    <property type="entry name" value="HAMP"/>
    <property type="match status" value="1"/>
</dbReference>
<evidence type="ECO:0000256" key="7">
    <source>
        <dbReference type="SAM" id="Phobius"/>
    </source>
</evidence>
<dbReference type="SMART" id="SM00387">
    <property type="entry name" value="HATPase_c"/>
    <property type="match status" value="1"/>
</dbReference>
<evidence type="ECO:0000256" key="3">
    <source>
        <dbReference type="ARBA" id="ARBA00012438"/>
    </source>
</evidence>
<accession>A0A5B9EG07</accession>
<feature type="domain" description="HAMP" evidence="10">
    <location>
        <begin position="80"/>
        <end position="133"/>
    </location>
</feature>
<dbReference type="AlphaFoldDB" id="A0A5B9EG07"/>
<keyword evidence="7" id="KW-1133">Transmembrane helix</keyword>